<dbReference type="RefSeq" id="WP_343049163.1">
    <property type="nucleotide sequence ID" value="NZ_JACCAC010000001.1"/>
</dbReference>
<gene>
    <name evidence="3" type="ORF">BJ989_001434</name>
</gene>
<feature type="domain" description="TadE-like" evidence="2">
    <location>
        <begin position="2"/>
        <end position="39"/>
    </location>
</feature>
<reference evidence="3 4" key="1">
    <citation type="submission" date="2020-07" db="EMBL/GenBank/DDBJ databases">
        <title>Sequencing the genomes of 1000 actinobacteria strains.</title>
        <authorList>
            <person name="Klenk H.-P."/>
        </authorList>
    </citation>
    <scope>NUCLEOTIDE SEQUENCE [LARGE SCALE GENOMIC DNA]</scope>
    <source>
        <strain evidence="3 4">DSM 24552</strain>
    </source>
</reference>
<dbReference type="Proteomes" id="UP000544110">
    <property type="component" value="Unassembled WGS sequence"/>
</dbReference>
<dbReference type="EMBL" id="JACCAC010000001">
    <property type="protein sequence ID" value="NYG55130.1"/>
    <property type="molecule type" value="Genomic_DNA"/>
</dbReference>
<keyword evidence="1" id="KW-0472">Membrane</keyword>
<proteinExistence type="predicted"/>
<organism evidence="3 4">
    <name type="scientific">Nocardioides perillae</name>
    <dbReference type="NCBI Taxonomy" id="1119534"/>
    <lineage>
        <taxon>Bacteria</taxon>
        <taxon>Bacillati</taxon>
        <taxon>Actinomycetota</taxon>
        <taxon>Actinomycetes</taxon>
        <taxon>Propionibacteriales</taxon>
        <taxon>Nocardioidaceae</taxon>
        <taxon>Nocardioides</taxon>
    </lineage>
</organism>
<feature type="transmembrane region" description="Helical" evidence="1">
    <location>
        <begin position="6"/>
        <end position="25"/>
    </location>
</feature>
<sequence length="115" mass="12500">MELVLYTPLLMFVIFLAVQFVLVYLGNQAASAVAREASRVARTTQSEAEAQRAGRQLAENIGQGVLEDYDITIRLVGDERVRVTVTGRAQEISPVGVPRVSQSVEGPIERFVGGP</sequence>
<protein>
    <submittedName>
        <fullName evidence="3">Flp pilus assembly protein TadG</fullName>
    </submittedName>
</protein>
<accession>A0A7Y9RW94</accession>
<keyword evidence="1" id="KW-1133">Transmembrane helix</keyword>
<dbReference type="InterPro" id="IPR012495">
    <property type="entry name" value="TadE-like_dom"/>
</dbReference>
<keyword evidence="4" id="KW-1185">Reference proteome</keyword>
<dbReference type="AlphaFoldDB" id="A0A7Y9RW94"/>
<comment type="caution">
    <text evidence="3">The sequence shown here is derived from an EMBL/GenBank/DDBJ whole genome shotgun (WGS) entry which is preliminary data.</text>
</comment>
<evidence type="ECO:0000313" key="3">
    <source>
        <dbReference type="EMBL" id="NYG55130.1"/>
    </source>
</evidence>
<name>A0A7Y9RW94_9ACTN</name>
<evidence type="ECO:0000259" key="2">
    <source>
        <dbReference type="Pfam" id="PF07811"/>
    </source>
</evidence>
<dbReference type="Pfam" id="PF07811">
    <property type="entry name" value="TadE"/>
    <property type="match status" value="1"/>
</dbReference>
<keyword evidence="1" id="KW-0812">Transmembrane</keyword>
<evidence type="ECO:0000256" key="1">
    <source>
        <dbReference type="SAM" id="Phobius"/>
    </source>
</evidence>
<evidence type="ECO:0000313" key="4">
    <source>
        <dbReference type="Proteomes" id="UP000544110"/>
    </source>
</evidence>